<proteinExistence type="predicted"/>
<reference evidence="1" key="1">
    <citation type="submission" date="2019-08" db="EMBL/GenBank/DDBJ databases">
        <authorList>
            <person name="Kucharzyk K."/>
            <person name="Murdoch R.W."/>
            <person name="Higgins S."/>
            <person name="Loffler F."/>
        </authorList>
    </citation>
    <scope>NUCLEOTIDE SEQUENCE</scope>
</reference>
<dbReference type="AlphaFoldDB" id="A0A645ED92"/>
<gene>
    <name evidence="1" type="ORF">SDC9_145820</name>
</gene>
<sequence length="58" mass="6693">MNRKLWCNQESKRQLAKLATEILDAEKINKNYIAGYLSEIAMRLGGGEQYEFIELGNE</sequence>
<name>A0A645ED92_9ZZZZ</name>
<organism evidence="1">
    <name type="scientific">bioreactor metagenome</name>
    <dbReference type="NCBI Taxonomy" id="1076179"/>
    <lineage>
        <taxon>unclassified sequences</taxon>
        <taxon>metagenomes</taxon>
        <taxon>ecological metagenomes</taxon>
    </lineage>
</organism>
<comment type="caution">
    <text evidence="1">The sequence shown here is derived from an EMBL/GenBank/DDBJ whole genome shotgun (WGS) entry which is preliminary data.</text>
</comment>
<evidence type="ECO:0000313" key="1">
    <source>
        <dbReference type="EMBL" id="MPM98632.1"/>
    </source>
</evidence>
<protein>
    <submittedName>
        <fullName evidence="1">Uncharacterized protein</fullName>
    </submittedName>
</protein>
<dbReference type="EMBL" id="VSSQ01044777">
    <property type="protein sequence ID" value="MPM98632.1"/>
    <property type="molecule type" value="Genomic_DNA"/>
</dbReference>
<accession>A0A645ED92</accession>